<reference evidence="2 3" key="1">
    <citation type="journal article" date="2012" name="Nat. Genet.">
        <title>The yak genome and adaptation to life at high altitude.</title>
        <authorList>
            <person name="Qiu Q."/>
            <person name="Zhang G."/>
            <person name="Ma T."/>
            <person name="Qian W."/>
            <person name="Wang J."/>
            <person name="Ye Z."/>
            <person name="Cao C."/>
            <person name="Hu Q."/>
            <person name="Kim J."/>
            <person name="Larkin D.M."/>
            <person name="Auvil L."/>
            <person name="Capitanu B."/>
            <person name="Ma J."/>
            <person name="Lewin H.A."/>
            <person name="Qian X."/>
            <person name="Lang Y."/>
            <person name="Zhou R."/>
            <person name="Wang L."/>
            <person name="Wang K."/>
            <person name="Xia J."/>
            <person name="Liao S."/>
            <person name="Pan S."/>
            <person name="Lu X."/>
            <person name="Hou H."/>
            <person name="Wang Y."/>
            <person name="Zang X."/>
            <person name="Yin Y."/>
            <person name="Ma H."/>
            <person name="Zhang J."/>
            <person name="Wang Z."/>
            <person name="Zhang Y."/>
            <person name="Zhang D."/>
            <person name="Yonezawa T."/>
            <person name="Hasegawa M."/>
            <person name="Zhong Y."/>
            <person name="Liu W."/>
            <person name="Zhang Y."/>
            <person name="Huang Z."/>
            <person name="Zhang S."/>
            <person name="Long R."/>
            <person name="Yang H."/>
            <person name="Wang J."/>
            <person name="Lenstra J.A."/>
            <person name="Cooper D.N."/>
            <person name="Wu Y."/>
            <person name="Wang J."/>
            <person name="Shi P."/>
            <person name="Wang J."/>
            <person name="Liu J."/>
        </authorList>
    </citation>
    <scope>NUCLEOTIDE SEQUENCE [LARGE SCALE GENOMIC DNA]</scope>
    <source>
        <strain evidence="3">yakQH1</strain>
    </source>
</reference>
<organism evidence="2 3">
    <name type="scientific">Bos mutus</name>
    <name type="common">wild yak</name>
    <dbReference type="NCBI Taxonomy" id="72004"/>
    <lineage>
        <taxon>Eukaryota</taxon>
        <taxon>Metazoa</taxon>
        <taxon>Chordata</taxon>
        <taxon>Craniata</taxon>
        <taxon>Vertebrata</taxon>
        <taxon>Euteleostomi</taxon>
        <taxon>Mammalia</taxon>
        <taxon>Eutheria</taxon>
        <taxon>Laurasiatheria</taxon>
        <taxon>Artiodactyla</taxon>
        <taxon>Ruminantia</taxon>
        <taxon>Pecora</taxon>
        <taxon>Bovidae</taxon>
        <taxon>Bovinae</taxon>
        <taxon>Bos</taxon>
    </lineage>
</organism>
<name>L8I4C2_9CETA</name>
<dbReference type="InterPro" id="IPR016135">
    <property type="entry name" value="UBQ-conjugating_enzyme/RWD"/>
</dbReference>
<dbReference type="InterPro" id="IPR000608">
    <property type="entry name" value="UBC"/>
</dbReference>
<dbReference type="Gene3D" id="3.10.110.10">
    <property type="entry name" value="Ubiquitin Conjugating Enzyme"/>
    <property type="match status" value="1"/>
</dbReference>
<dbReference type="PROSITE" id="PS50127">
    <property type="entry name" value="UBC_2"/>
    <property type="match status" value="1"/>
</dbReference>
<sequence>MVALKWINKELSDVARDPPAQYSAGPVGDDTFHGQITITKKNGNPYQGSLFSGTVHFPKDYPFILPKVAFA</sequence>
<dbReference type="Proteomes" id="UP000011080">
    <property type="component" value="Unassembled WGS sequence"/>
</dbReference>
<accession>L8I4C2</accession>
<proteinExistence type="predicted"/>
<dbReference type="PANTHER" id="PTHR24067">
    <property type="entry name" value="UBIQUITIN-CONJUGATING ENZYME E2"/>
    <property type="match status" value="1"/>
</dbReference>
<evidence type="ECO:0000313" key="2">
    <source>
        <dbReference type="EMBL" id="ELR50956.1"/>
    </source>
</evidence>
<dbReference type="STRING" id="72004.ENSBMUP00000003336"/>
<evidence type="ECO:0000313" key="3">
    <source>
        <dbReference type="Proteomes" id="UP000011080"/>
    </source>
</evidence>
<evidence type="ECO:0000259" key="1">
    <source>
        <dbReference type="PROSITE" id="PS50127"/>
    </source>
</evidence>
<dbReference type="InterPro" id="IPR050113">
    <property type="entry name" value="Ub_conjugating_enzyme"/>
</dbReference>
<gene>
    <name evidence="2" type="ORF">M91_12934</name>
</gene>
<dbReference type="EMBL" id="JH882086">
    <property type="protein sequence ID" value="ELR50956.1"/>
    <property type="molecule type" value="Genomic_DNA"/>
</dbReference>
<dbReference type="Pfam" id="PF00179">
    <property type="entry name" value="UQ_con"/>
    <property type="match status" value="1"/>
</dbReference>
<feature type="domain" description="UBC core" evidence="1">
    <location>
        <begin position="2"/>
        <end position="71"/>
    </location>
</feature>
<feature type="non-terminal residue" evidence="2">
    <location>
        <position position="71"/>
    </location>
</feature>
<protein>
    <submittedName>
        <fullName evidence="2">Ubiquitin-conjugating enzyme E2 D3</fullName>
    </submittedName>
</protein>
<dbReference type="SUPFAM" id="SSF54495">
    <property type="entry name" value="UBC-like"/>
    <property type="match status" value="1"/>
</dbReference>
<dbReference type="AlphaFoldDB" id="L8I4C2"/>